<protein>
    <submittedName>
        <fullName evidence="2">Uncharacterized protein</fullName>
    </submittedName>
</protein>
<proteinExistence type="predicted"/>
<organism evidence="2 3">
    <name type="scientific">Saccharothrix carnea</name>
    <dbReference type="NCBI Taxonomy" id="1280637"/>
    <lineage>
        <taxon>Bacteria</taxon>
        <taxon>Bacillati</taxon>
        <taxon>Actinomycetota</taxon>
        <taxon>Actinomycetes</taxon>
        <taxon>Pseudonocardiales</taxon>
        <taxon>Pseudonocardiaceae</taxon>
        <taxon>Saccharothrix</taxon>
    </lineage>
</organism>
<evidence type="ECO:0000313" key="3">
    <source>
        <dbReference type="Proteomes" id="UP000241118"/>
    </source>
</evidence>
<feature type="region of interest" description="Disordered" evidence="1">
    <location>
        <begin position="348"/>
        <end position="376"/>
    </location>
</feature>
<dbReference type="RefSeq" id="WP_106617109.1">
    <property type="nucleotide sequence ID" value="NZ_PYAX01000007.1"/>
</dbReference>
<keyword evidence="3" id="KW-1185">Reference proteome</keyword>
<name>A0A2P8I6A2_SACCR</name>
<comment type="caution">
    <text evidence="2">The sequence shown here is derived from an EMBL/GenBank/DDBJ whole genome shotgun (WGS) entry which is preliminary data.</text>
</comment>
<evidence type="ECO:0000256" key="1">
    <source>
        <dbReference type="SAM" id="MobiDB-lite"/>
    </source>
</evidence>
<gene>
    <name evidence="2" type="ORF">B0I31_10730</name>
</gene>
<reference evidence="2 3" key="1">
    <citation type="submission" date="2018-03" db="EMBL/GenBank/DDBJ databases">
        <title>Genomic Encyclopedia of Type Strains, Phase III (KMG-III): the genomes of soil and plant-associated and newly described type strains.</title>
        <authorList>
            <person name="Whitman W."/>
        </authorList>
    </citation>
    <scope>NUCLEOTIDE SEQUENCE [LARGE SCALE GENOMIC DNA]</scope>
    <source>
        <strain evidence="2 3">CGMCC 4.7097</strain>
    </source>
</reference>
<sequence length="413" mass="46353">MSVDSAHGGTTRTLQSLLMDTGGLADLLDADTVQTWARLSEGLRRSFESFLAQMDGTTRPSYTADLCTAYYAYGKPTRLKEGFLGTKFTGVSTIVVELLEKFMRRNGQWTYLEQQDWFRSGDYVVAVEVNYYPDRSGANDRPEFHKDTAGINVFANLIFANTQPMEATEWFADLEEPSAKRAQWQRDHLPAGYLKDLGLARVALRGKDTGAVPGGVAHKQYTYVSWVDDLVWHSTPAERRRVKFTAEAARRAYPKLNATLAGDFGFVDQELQVAVLGAELVRSFADDPGTHLHRWMVEQKQPVRDIDTARTAWRAVYQGDGGKTRYDQDADTRSRMTWRITGKYAIANSPDPNLPGSEEILETPAGLSNRERSNSLDEHQEALRKVRAANVGTPRAFIRTWVRLVAKDSGELT</sequence>
<dbReference type="OrthoDB" id="3664013at2"/>
<accession>A0A2P8I6A2</accession>
<dbReference type="AlphaFoldDB" id="A0A2P8I6A2"/>
<evidence type="ECO:0000313" key="2">
    <source>
        <dbReference type="EMBL" id="PSL53976.1"/>
    </source>
</evidence>
<dbReference type="EMBL" id="PYAX01000007">
    <property type="protein sequence ID" value="PSL53976.1"/>
    <property type="molecule type" value="Genomic_DNA"/>
</dbReference>
<dbReference type="Proteomes" id="UP000241118">
    <property type="component" value="Unassembled WGS sequence"/>
</dbReference>